<evidence type="ECO:0000256" key="4">
    <source>
        <dbReference type="ARBA" id="ARBA00022679"/>
    </source>
</evidence>
<name>A0A809S4P3_9BACT</name>
<keyword evidence="4" id="KW-0808">Transferase</keyword>
<evidence type="ECO:0000256" key="3">
    <source>
        <dbReference type="ARBA" id="ARBA00022676"/>
    </source>
</evidence>
<proteinExistence type="predicted"/>
<dbReference type="GO" id="GO:0009103">
    <property type="term" value="P:lipopolysaccharide biosynthetic process"/>
    <property type="evidence" value="ECO:0007669"/>
    <property type="project" value="UniProtKB-ARBA"/>
</dbReference>
<feature type="transmembrane region" description="Helical" evidence="8">
    <location>
        <begin position="130"/>
        <end position="149"/>
    </location>
</feature>
<dbReference type="Pfam" id="PF13231">
    <property type="entry name" value="PMT_2"/>
    <property type="match status" value="1"/>
</dbReference>
<dbReference type="PANTHER" id="PTHR33908:SF11">
    <property type="entry name" value="MEMBRANE PROTEIN"/>
    <property type="match status" value="1"/>
</dbReference>
<reference evidence="10" key="1">
    <citation type="journal article" name="DNA Res.">
        <title>The physiological potential of anammox bacteria as revealed by their core genome structure.</title>
        <authorList>
            <person name="Okubo T."/>
            <person name="Toyoda A."/>
            <person name="Fukuhara K."/>
            <person name="Uchiyama I."/>
            <person name="Harigaya Y."/>
            <person name="Kuroiwa M."/>
            <person name="Suzuki T."/>
            <person name="Murakami Y."/>
            <person name="Suwa Y."/>
            <person name="Takami H."/>
        </authorList>
    </citation>
    <scope>NUCLEOTIDE SEQUENCE</scope>
    <source>
        <strain evidence="10">317325-2</strain>
    </source>
</reference>
<feature type="transmembrane region" description="Helical" evidence="8">
    <location>
        <begin position="360"/>
        <end position="379"/>
    </location>
</feature>
<dbReference type="AlphaFoldDB" id="A0A809S4P3"/>
<dbReference type="GO" id="GO:0005886">
    <property type="term" value="C:plasma membrane"/>
    <property type="evidence" value="ECO:0007669"/>
    <property type="project" value="UniProtKB-SubCell"/>
</dbReference>
<feature type="transmembrane region" description="Helical" evidence="8">
    <location>
        <begin position="245"/>
        <end position="265"/>
    </location>
</feature>
<comment type="subcellular location">
    <subcellularLocation>
        <location evidence="1">Cell membrane</location>
        <topology evidence="1">Multi-pass membrane protein</topology>
    </subcellularLocation>
</comment>
<dbReference type="PANTHER" id="PTHR33908">
    <property type="entry name" value="MANNOSYLTRANSFERASE YKCB-RELATED"/>
    <property type="match status" value="1"/>
</dbReference>
<feature type="transmembrane region" description="Helical" evidence="8">
    <location>
        <begin position="20"/>
        <end position="40"/>
    </location>
</feature>
<feature type="transmembrane region" description="Helical" evidence="8">
    <location>
        <begin position="325"/>
        <end position="348"/>
    </location>
</feature>
<keyword evidence="5 8" id="KW-0812">Transmembrane</keyword>
<evidence type="ECO:0000256" key="1">
    <source>
        <dbReference type="ARBA" id="ARBA00004651"/>
    </source>
</evidence>
<feature type="transmembrane region" description="Helical" evidence="8">
    <location>
        <begin position="415"/>
        <end position="435"/>
    </location>
</feature>
<gene>
    <name evidence="10" type="ORF">NPRO_13420</name>
</gene>
<feature type="transmembrane region" description="Helical" evidence="8">
    <location>
        <begin position="155"/>
        <end position="174"/>
    </location>
</feature>
<evidence type="ECO:0000313" key="10">
    <source>
        <dbReference type="EMBL" id="BBO23747.1"/>
    </source>
</evidence>
<feature type="transmembrane region" description="Helical" evidence="8">
    <location>
        <begin position="210"/>
        <end position="238"/>
    </location>
</feature>
<dbReference type="EMBL" id="AP021858">
    <property type="protein sequence ID" value="BBO23747.1"/>
    <property type="molecule type" value="Genomic_DNA"/>
</dbReference>
<feature type="transmembrane region" description="Helical" evidence="8">
    <location>
        <begin position="391"/>
        <end position="409"/>
    </location>
</feature>
<keyword evidence="6 8" id="KW-1133">Transmembrane helix</keyword>
<evidence type="ECO:0000256" key="6">
    <source>
        <dbReference type="ARBA" id="ARBA00022989"/>
    </source>
</evidence>
<keyword evidence="2" id="KW-1003">Cell membrane</keyword>
<evidence type="ECO:0000259" key="9">
    <source>
        <dbReference type="Pfam" id="PF13231"/>
    </source>
</evidence>
<evidence type="ECO:0000256" key="2">
    <source>
        <dbReference type="ARBA" id="ARBA00022475"/>
    </source>
</evidence>
<feature type="domain" description="Glycosyltransferase RgtA/B/C/D-like" evidence="9">
    <location>
        <begin position="127"/>
        <end position="265"/>
    </location>
</feature>
<sequence>MPKRGKVAPSVPVFSPRAVWVLAGGVALVHFALALAFAWVTPYRTAGILIHQNGAFAADIGAPDERQHANYVSQLVQGEGFPVFRPRSEDLYETYQSHQPPAYYVVAAGWAKATGAQDVEDRGFGFRLRALSGMLGAVAVLGVFAFVIWGFGRPIAALCAAAFAALLPMNVALSGAISNDPMLFAVCSWTLALLARSLRQGYSVRSWIGIGALLGLGLLTKTSAIALFVPALVAVWWVSGRKVQVFALRAALVVGLALAIVAPWWLRNTQLYGDPLALKAFSEAFVGTAQASVFVDAFGAYGYWTHWVGWWTLRSSIGAFGYMDIFLPNMLYGGFAIATLLLLGKGIAGNGEPLDPAARASVWMAVGFSAVVLLMFVRFNLQYFQGQARYLFPAMAPFAAWVGLGAESLLGSKRWVPFALAAALASLCAYVLVLLPGEFRRRESLSPNVLQYVKPKSALDLRTVLPVRAPGDTWIC</sequence>
<feature type="transmembrane region" description="Helical" evidence="8">
    <location>
        <begin position="285"/>
        <end position="304"/>
    </location>
</feature>
<dbReference type="GO" id="GO:0016763">
    <property type="term" value="F:pentosyltransferase activity"/>
    <property type="evidence" value="ECO:0007669"/>
    <property type="project" value="TreeGrafter"/>
</dbReference>
<dbReference type="InterPro" id="IPR050297">
    <property type="entry name" value="LipidA_mod_glycosyltrf_83"/>
</dbReference>
<organism evidence="10 11">
    <name type="scientific">Candidatus Nitrosymbiomonas proteolyticus</name>
    <dbReference type="NCBI Taxonomy" id="2608984"/>
    <lineage>
        <taxon>Bacteria</taxon>
        <taxon>Bacillati</taxon>
        <taxon>Armatimonadota</taxon>
        <taxon>Armatimonadota incertae sedis</taxon>
        <taxon>Candidatus Nitrosymbiomonas</taxon>
    </lineage>
</organism>
<protein>
    <recommendedName>
        <fullName evidence="9">Glycosyltransferase RgtA/B/C/D-like domain-containing protein</fullName>
    </recommendedName>
</protein>
<keyword evidence="3" id="KW-0328">Glycosyltransferase</keyword>
<keyword evidence="7 8" id="KW-0472">Membrane</keyword>
<dbReference type="Proteomes" id="UP000662873">
    <property type="component" value="Chromosome"/>
</dbReference>
<evidence type="ECO:0000256" key="8">
    <source>
        <dbReference type="SAM" id="Phobius"/>
    </source>
</evidence>
<evidence type="ECO:0000256" key="5">
    <source>
        <dbReference type="ARBA" id="ARBA00022692"/>
    </source>
</evidence>
<dbReference type="KEGG" id="npy:NPRO_13420"/>
<evidence type="ECO:0000256" key="7">
    <source>
        <dbReference type="ARBA" id="ARBA00023136"/>
    </source>
</evidence>
<accession>A0A809S4P3</accession>
<dbReference type="InterPro" id="IPR038731">
    <property type="entry name" value="RgtA/B/C-like"/>
</dbReference>
<evidence type="ECO:0000313" key="11">
    <source>
        <dbReference type="Proteomes" id="UP000662873"/>
    </source>
</evidence>